<proteinExistence type="inferred from homology"/>
<dbReference type="PANTHER" id="PTHR46268">
    <property type="entry name" value="STRESS RESPONSE PROTEIN NHAX"/>
    <property type="match status" value="1"/>
</dbReference>
<evidence type="ECO:0000256" key="3">
    <source>
        <dbReference type="ARBA" id="ARBA00022840"/>
    </source>
</evidence>
<dbReference type="Gene3D" id="3.40.50.620">
    <property type="entry name" value="HUPs"/>
    <property type="match status" value="2"/>
</dbReference>
<accession>A0A402AMX6</accession>
<gene>
    <name evidence="7" type="ORF">KDK_43410</name>
</gene>
<dbReference type="GO" id="GO:0005524">
    <property type="term" value="F:ATP binding"/>
    <property type="evidence" value="ECO:0007669"/>
    <property type="project" value="UniProtKB-KW"/>
</dbReference>
<name>A0A402AMX6_9CHLR</name>
<evidence type="ECO:0000256" key="1">
    <source>
        <dbReference type="ARBA" id="ARBA00008791"/>
    </source>
</evidence>
<dbReference type="InterPro" id="IPR006015">
    <property type="entry name" value="Universal_stress_UspA"/>
</dbReference>
<feature type="domain" description="UspA" evidence="6">
    <location>
        <begin position="10"/>
        <end position="151"/>
    </location>
</feature>
<comment type="caution">
    <text evidence="7">The sequence shown here is derived from an EMBL/GenBank/DDBJ whole genome shotgun (WGS) entry which is preliminary data.</text>
</comment>
<dbReference type="EMBL" id="BIFS01000001">
    <property type="protein sequence ID" value="GCE20541.1"/>
    <property type="molecule type" value="Genomic_DNA"/>
</dbReference>
<dbReference type="RefSeq" id="WP_126552208.1">
    <property type="nucleotide sequence ID" value="NZ_BIFS01000001.1"/>
</dbReference>
<dbReference type="SUPFAM" id="SSF52402">
    <property type="entry name" value="Adenine nucleotide alpha hydrolases-like"/>
    <property type="match status" value="2"/>
</dbReference>
<evidence type="ECO:0000256" key="4">
    <source>
        <dbReference type="SAM" id="Coils"/>
    </source>
</evidence>
<keyword evidence="8" id="KW-1185">Reference proteome</keyword>
<keyword evidence="2" id="KW-0547">Nucleotide-binding</keyword>
<organism evidence="7 8">
    <name type="scientific">Dictyobacter kobayashii</name>
    <dbReference type="NCBI Taxonomy" id="2014872"/>
    <lineage>
        <taxon>Bacteria</taxon>
        <taxon>Bacillati</taxon>
        <taxon>Chloroflexota</taxon>
        <taxon>Ktedonobacteria</taxon>
        <taxon>Ktedonobacterales</taxon>
        <taxon>Dictyobacteraceae</taxon>
        <taxon>Dictyobacter</taxon>
    </lineage>
</organism>
<dbReference type="Pfam" id="PF00582">
    <property type="entry name" value="Usp"/>
    <property type="match status" value="2"/>
</dbReference>
<evidence type="ECO:0000256" key="2">
    <source>
        <dbReference type="ARBA" id="ARBA00022741"/>
    </source>
</evidence>
<evidence type="ECO:0000313" key="7">
    <source>
        <dbReference type="EMBL" id="GCE20541.1"/>
    </source>
</evidence>
<feature type="region of interest" description="Disordered" evidence="5">
    <location>
        <begin position="325"/>
        <end position="346"/>
    </location>
</feature>
<keyword evidence="4" id="KW-0175">Coiled coil</keyword>
<sequence>MNSQQNSPRFKKVLVPLDGSPLAEEAILLAANIVRANKAELLLLRVVPPSSCVPLYPVTPMDLTEPMKEAAFTRARDYLEHVTAYEHLDTLKVQTDVLLGGAPTTIVDYALQQGVDLIVMRSHGETGLTRWIMGSTAQQLVRNCPIPVLVISKPQNQPMTFLHSPRVLVTLDGSALAEEAIKPAAQLSASLAYPGNGAIHLTRIIERLQLHEHQTKEQQEQFNKEQREEAEAYLQNIKQRMLTGELAPLKLKITTSVVTYTDVQDITRRILEESSCIGDAPGFTGCDIIAMSTHGRHGFQHLLLGSFTEEVIDAAQKPLLVVHASRPKEPTPEKTSSGQKIDVPIL</sequence>
<feature type="domain" description="UspA" evidence="6">
    <location>
        <begin position="166"/>
        <end position="323"/>
    </location>
</feature>
<dbReference type="CDD" id="cd00293">
    <property type="entry name" value="USP-like"/>
    <property type="match status" value="2"/>
</dbReference>
<dbReference type="InterPro" id="IPR006016">
    <property type="entry name" value="UspA"/>
</dbReference>
<dbReference type="PRINTS" id="PR01438">
    <property type="entry name" value="UNVRSLSTRESS"/>
</dbReference>
<feature type="coiled-coil region" evidence="4">
    <location>
        <begin position="208"/>
        <end position="236"/>
    </location>
</feature>
<evidence type="ECO:0000313" key="8">
    <source>
        <dbReference type="Proteomes" id="UP000287188"/>
    </source>
</evidence>
<comment type="similarity">
    <text evidence="1">Belongs to the universal stress protein A family.</text>
</comment>
<dbReference type="OrthoDB" id="9808582at2"/>
<evidence type="ECO:0000259" key="6">
    <source>
        <dbReference type="Pfam" id="PF00582"/>
    </source>
</evidence>
<dbReference type="AlphaFoldDB" id="A0A402AMX6"/>
<dbReference type="PANTHER" id="PTHR46268:SF27">
    <property type="entry name" value="UNIVERSAL STRESS PROTEIN RV2623"/>
    <property type="match status" value="1"/>
</dbReference>
<dbReference type="Proteomes" id="UP000287188">
    <property type="component" value="Unassembled WGS sequence"/>
</dbReference>
<keyword evidence="3" id="KW-0067">ATP-binding</keyword>
<reference evidence="8" key="1">
    <citation type="submission" date="2018-12" db="EMBL/GenBank/DDBJ databases">
        <title>Tengunoibacter tsumagoiensis gen. nov., sp. nov., Dictyobacter kobayashii sp. nov., D. alpinus sp. nov., and D. joshuensis sp. nov. and description of Dictyobacteraceae fam. nov. within the order Ktedonobacterales isolated from Tengu-no-mugimeshi.</title>
        <authorList>
            <person name="Wang C.M."/>
            <person name="Zheng Y."/>
            <person name="Sakai Y."/>
            <person name="Toyoda A."/>
            <person name="Minakuchi Y."/>
            <person name="Abe K."/>
            <person name="Yokota A."/>
            <person name="Yabe S."/>
        </authorList>
    </citation>
    <scope>NUCLEOTIDE SEQUENCE [LARGE SCALE GENOMIC DNA]</scope>
    <source>
        <strain evidence="8">Uno11</strain>
    </source>
</reference>
<protein>
    <submittedName>
        <fullName evidence="7">Universal stress protein UspA</fullName>
    </submittedName>
</protein>
<dbReference type="InterPro" id="IPR014729">
    <property type="entry name" value="Rossmann-like_a/b/a_fold"/>
</dbReference>
<evidence type="ECO:0000256" key="5">
    <source>
        <dbReference type="SAM" id="MobiDB-lite"/>
    </source>
</evidence>